<keyword evidence="3" id="KW-1185">Reference proteome</keyword>
<organism evidence="2 3">
    <name type="scientific">Orchesella dallaii</name>
    <dbReference type="NCBI Taxonomy" id="48710"/>
    <lineage>
        <taxon>Eukaryota</taxon>
        <taxon>Metazoa</taxon>
        <taxon>Ecdysozoa</taxon>
        <taxon>Arthropoda</taxon>
        <taxon>Hexapoda</taxon>
        <taxon>Collembola</taxon>
        <taxon>Entomobryomorpha</taxon>
        <taxon>Entomobryoidea</taxon>
        <taxon>Orchesellidae</taxon>
        <taxon>Orchesellinae</taxon>
        <taxon>Orchesella</taxon>
    </lineage>
</organism>
<evidence type="ECO:0000313" key="3">
    <source>
        <dbReference type="Proteomes" id="UP001642540"/>
    </source>
</evidence>
<gene>
    <name evidence="2" type="ORF">ODALV1_LOCUS26394</name>
</gene>
<accession>A0ABP1RUV8</accession>
<name>A0ABP1RUV8_9HEXA</name>
<keyword evidence="1" id="KW-1133">Transmembrane helix</keyword>
<feature type="transmembrane region" description="Helical" evidence="1">
    <location>
        <begin position="47"/>
        <end position="69"/>
    </location>
</feature>
<keyword evidence="1" id="KW-0812">Transmembrane</keyword>
<comment type="caution">
    <text evidence="2">The sequence shown here is derived from an EMBL/GenBank/DDBJ whole genome shotgun (WGS) entry which is preliminary data.</text>
</comment>
<sequence>MLGLLTCYTIESDVTYLAQITTEVLWAGGIKYKGSPSPLRIPQFPEMFGYITVTGFYCIPIVIAVFPIFRNYDPFSLLLENVHGISELARSVISSAASGIFALAALPAISNEIMLMASGIVVFGKLLRDLEKINKNEASELYQERIDWFQSLIMKLRKKSPVSKTCVGNSNELERDAEERLSSYPMWFDRSRSQ</sequence>
<keyword evidence="1" id="KW-0472">Membrane</keyword>
<reference evidence="2 3" key="1">
    <citation type="submission" date="2024-08" db="EMBL/GenBank/DDBJ databases">
        <authorList>
            <person name="Cucini C."/>
            <person name="Frati F."/>
        </authorList>
    </citation>
    <scope>NUCLEOTIDE SEQUENCE [LARGE SCALE GENOMIC DNA]</scope>
</reference>
<dbReference type="EMBL" id="CAXLJM020000111">
    <property type="protein sequence ID" value="CAL8136336.1"/>
    <property type="molecule type" value="Genomic_DNA"/>
</dbReference>
<evidence type="ECO:0000256" key="1">
    <source>
        <dbReference type="SAM" id="Phobius"/>
    </source>
</evidence>
<protein>
    <submittedName>
        <fullName evidence="2">Uncharacterized protein</fullName>
    </submittedName>
</protein>
<dbReference type="Proteomes" id="UP001642540">
    <property type="component" value="Unassembled WGS sequence"/>
</dbReference>
<evidence type="ECO:0000313" key="2">
    <source>
        <dbReference type="EMBL" id="CAL8136336.1"/>
    </source>
</evidence>
<proteinExistence type="predicted"/>